<proteinExistence type="predicted"/>
<gene>
    <name evidence="1" type="ORF">ACJMK2_023282</name>
</gene>
<keyword evidence="2" id="KW-1185">Reference proteome</keyword>
<sequence length="139" mass="15477">MVREQVIGKYGKRGGGAGPQNKLQAESPQDHEVFKGNHCKEADQGYFEAVFEERACLVYHQPGSQLISLDSKEKAPMQADILAALQATELYLHGIDGLQNAGYNRCMLYPVYLSTPLLECTEFMVKRTTAHVSKTPPFE</sequence>
<accession>A0ABD3T4I7</accession>
<name>A0ABD3T4I7_SINWO</name>
<reference evidence="1 2" key="1">
    <citation type="submission" date="2024-11" db="EMBL/GenBank/DDBJ databases">
        <title>Chromosome-level genome assembly of the freshwater bivalve Anodonta woodiana.</title>
        <authorList>
            <person name="Chen X."/>
        </authorList>
    </citation>
    <scope>NUCLEOTIDE SEQUENCE [LARGE SCALE GENOMIC DNA]</scope>
    <source>
        <strain evidence="1">MN2024</strain>
        <tissue evidence="1">Gills</tissue>
    </source>
</reference>
<dbReference type="Proteomes" id="UP001634394">
    <property type="component" value="Unassembled WGS sequence"/>
</dbReference>
<protein>
    <submittedName>
        <fullName evidence="1">Uncharacterized protein</fullName>
    </submittedName>
</protein>
<evidence type="ECO:0000313" key="2">
    <source>
        <dbReference type="Proteomes" id="UP001634394"/>
    </source>
</evidence>
<dbReference type="EMBL" id="JBJQND010000019">
    <property type="protein sequence ID" value="KAL3831541.1"/>
    <property type="molecule type" value="Genomic_DNA"/>
</dbReference>
<dbReference type="AlphaFoldDB" id="A0ABD3T4I7"/>
<evidence type="ECO:0000313" key="1">
    <source>
        <dbReference type="EMBL" id="KAL3831541.1"/>
    </source>
</evidence>
<organism evidence="1 2">
    <name type="scientific">Sinanodonta woodiana</name>
    <name type="common">Chinese pond mussel</name>
    <name type="synonym">Anodonta woodiana</name>
    <dbReference type="NCBI Taxonomy" id="1069815"/>
    <lineage>
        <taxon>Eukaryota</taxon>
        <taxon>Metazoa</taxon>
        <taxon>Spiralia</taxon>
        <taxon>Lophotrochozoa</taxon>
        <taxon>Mollusca</taxon>
        <taxon>Bivalvia</taxon>
        <taxon>Autobranchia</taxon>
        <taxon>Heteroconchia</taxon>
        <taxon>Palaeoheterodonta</taxon>
        <taxon>Unionida</taxon>
        <taxon>Unionoidea</taxon>
        <taxon>Unionidae</taxon>
        <taxon>Unioninae</taxon>
        <taxon>Sinanodonta</taxon>
    </lineage>
</organism>
<comment type="caution">
    <text evidence="1">The sequence shown here is derived from an EMBL/GenBank/DDBJ whole genome shotgun (WGS) entry which is preliminary data.</text>
</comment>